<proteinExistence type="predicted"/>
<dbReference type="EMBL" id="CAJVPY010009268">
    <property type="protein sequence ID" value="CAG8706621.1"/>
    <property type="molecule type" value="Genomic_DNA"/>
</dbReference>
<organism evidence="1 2">
    <name type="scientific">Dentiscutata erythropus</name>
    <dbReference type="NCBI Taxonomy" id="1348616"/>
    <lineage>
        <taxon>Eukaryota</taxon>
        <taxon>Fungi</taxon>
        <taxon>Fungi incertae sedis</taxon>
        <taxon>Mucoromycota</taxon>
        <taxon>Glomeromycotina</taxon>
        <taxon>Glomeromycetes</taxon>
        <taxon>Diversisporales</taxon>
        <taxon>Gigasporaceae</taxon>
        <taxon>Dentiscutata</taxon>
    </lineage>
</organism>
<reference evidence="1" key="1">
    <citation type="submission" date="2021-06" db="EMBL/GenBank/DDBJ databases">
        <authorList>
            <person name="Kallberg Y."/>
            <person name="Tangrot J."/>
            <person name="Rosling A."/>
        </authorList>
    </citation>
    <scope>NUCLEOTIDE SEQUENCE</scope>
    <source>
        <strain evidence="1">MA453B</strain>
    </source>
</reference>
<accession>A0A9N9HU71</accession>
<dbReference type="Gene3D" id="3.40.50.1820">
    <property type="entry name" value="alpha/beta hydrolase"/>
    <property type="match status" value="1"/>
</dbReference>
<name>A0A9N9HU71_9GLOM</name>
<dbReference type="InterPro" id="IPR029058">
    <property type="entry name" value="AB_hydrolase_fold"/>
</dbReference>
<dbReference type="Proteomes" id="UP000789405">
    <property type="component" value="Unassembled WGS sequence"/>
</dbReference>
<evidence type="ECO:0000313" key="1">
    <source>
        <dbReference type="EMBL" id="CAG8706621.1"/>
    </source>
</evidence>
<keyword evidence="2" id="KW-1185">Reference proteome</keyword>
<gene>
    <name evidence="1" type="ORF">DERYTH_LOCUS13322</name>
</gene>
<comment type="caution">
    <text evidence="1">The sequence shown here is derived from an EMBL/GenBank/DDBJ whole genome shotgun (WGS) entry which is preliminary data.</text>
</comment>
<sequence>MKKTTGDTERLRDETIYLAFKASQPSKYLLPIYNAGKFEISPYETPTNVTLEIYEEMPHMFQILGFSELASFSFQRTAKFIREAVITASGKSISTQMTNSSNYIRINANKKFSPLKECDYSVLEWQNVGCAPNIEVSKIPMNTPNGSKTR</sequence>
<protein>
    <submittedName>
        <fullName evidence="1">17657_t:CDS:1</fullName>
    </submittedName>
</protein>
<dbReference type="AlphaFoldDB" id="A0A9N9HU71"/>
<evidence type="ECO:0000313" key="2">
    <source>
        <dbReference type="Proteomes" id="UP000789405"/>
    </source>
</evidence>
<dbReference type="OrthoDB" id="408631at2759"/>